<dbReference type="Proteomes" id="UP001595453">
    <property type="component" value="Unassembled WGS sequence"/>
</dbReference>
<proteinExistence type="predicted"/>
<sequence>MSNPLLVYAGVGSIIAALLHVAVIFGGPDWYRWFGAGEKMAQLAASGSLQPALITAAIATLLTVWGILAFSTAGLLPALPSQKPLLIVVTTIYCVRGAAGFLPVFFSIPATQENSPTFWFWSSAICLALGVLHLLGLWRAYQAS</sequence>
<feature type="transmembrane region" description="Helical" evidence="1">
    <location>
        <begin position="52"/>
        <end position="79"/>
    </location>
</feature>
<keyword evidence="1" id="KW-1133">Transmembrane helix</keyword>
<protein>
    <recommendedName>
        <fullName evidence="4">DUF3995 domain-containing protein</fullName>
    </recommendedName>
</protein>
<evidence type="ECO:0000313" key="2">
    <source>
        <dbReference type="EMBL" id="MFC3032610.1"/>
    </source>
</evidence>
<gene>
    <name evidence="2" type="ORF">ACFOEE_08770</name>
</gene>
<feature type="transmembrane region" description="Helical" evidence="1">
    <location>
        <begin position="118"/>
        <end position="141"/>
    </location>
</feature>
<name>A0ABV7CIZ9_9GAMM</name>
<evidence type="ECO:0000313" key="3">
    <source>
        <dbReference type="Proteomes" id="UP001595453"/>
    </source>
</evidence>
<feature type="transmembrane region" description="Helical" evidence="1">
    <location>
        <begin position="6"/>
        <end position="31"/>
    </location>
</feature>
<keyword evidence="3" id="KW-1185">Reference proteome</keyword>
<dbReference type="EMBL" id="JBHRSD010000014">
    <property type="protein sequence ID" value="MFC3032610.1"/>
    <property type="molecule type" value="Genomic_DNA"/>
</dbReference>
<accession>A0ABV7CIZ9</accession>
<evidence type="ECO:0008006" key="4">
    <source>
        <dbReference type="Google" id="ProtNLM"/>
    </source>
</evidence>
<feature type="transmembrane region" description="Helical" evidence="1">
    <location>
        <begin position="85"/>
        <end position="106"/>
    </location>
</feature>
<comment type="caution">
    <text evidence="2">The sequence shown here is derived from an EMBL/GenBank/DDBJ whole genome shotgun (WGS) entry which is preliminary data.</text>
</comment>
<dbReference type="RefSeq" id="WP_377123281.1">
    <property type="nucleotide sequence ID" value="NZ_JBHRSD010000014.1"/>
</dbReference>
<evidence type="ECO:0000256" key="1">
    <source>
        <dbReference type="SAM" id="Phobius"/>
    </source>
</evidence>
<keyword evidence="1" id="KW-0812">Transmembrane</keyword>
<organism evidence="2 3">
    <name type="scientific">Pseudoalteromonas fenneropenaei</name>
    <dbReference type="NCBI Taxonomy" id="1737459"/>
    <lineage>
        <taxon>Bacteria</taxon>
        <taxon>Pseudomonadati</taxon>
        <taxon>Pseudomonadota</taxon>
        <taxon>Gammaproteobacteria</taxon>
        <taxon>Alteromonadales</taxon>
        <taxon>Pseudoalteromonadaceae</taxon>
        <taxon>Pseudoalteromonas</taxon>
    </lineage>
</organism>
<keyword evidence="1" id="KW-0472">Membrane</keyword>
<reference evidence="3" key="1">
    <citation type="journal article" date="2019" name="Int. J. Syst. Evol. Microbiol.">
        <title>The Global Catalogue of Microorganisms (GCM) 10K type strain sequencing project: providing services to taxonomists for standard genome sequencing and annotation.</title>
        <authorList>
            <consortium name="The Broad Institute Genomics Platform"/>
            <consortium name="The Broad Institute Genome Sequencing Center for Infectious Disease"/>
            <person name="Wu L."/>
            <person name="Ma J."/>
        </authorList>
    </citation>
    <scope>NUCLEOTIDE SEQUENCE [LARGE SCALE GENOMIC DNA]</scope>
    <source>
        <strain evidence="3">KCTC 42730</strain>
    </source>
</reference>